<name>A0A9N8K2Y5_9PEZI</name>
<dbReference type="AlphaFoldDB" id="A0A9N8K2Y5"/>
<feature type="compositionally biased region" description="Polar residues" evidence="7">
    <location>
        <begin position="111"/>
        <end position="120"/>
    </location>
</feature>
<evidence type="ECO:0000256" key="1">
    <source>
        <dbReference type="ARBA" id="ARBA00004141"/>
    </source>
</evidence>
<evidence type="ECO:0000313" key="10">
    <source>
        <dbReference type="EMBL" id="CAD0098664.1"/>
    </source>
</evidence>
<feature type="transmembrane region" description="Helical" evidence="8">
    <location>
        <begin position="767"/>
        <end position="784"/>
    </location>
</feature>
<keyword evidence="5 8" id="KW-1133">Transmembrane helix</keyword>
<dbReference type="SUPFAM" id="SSF53448">
    <property type="entry name" value="Nucleotide-diphospho-sugar transferases"/>
    <property type="match status" value="1"/>
</dbReference>
<evidence type="ECO:0000256" key="5">
    <source>
        <dbReference type="ARBA" id="ARBA00022989"/>
    </source>
</evidence>
<feature type="compositionally biased region" description="Basic and acidic residues" evidence="7">
    <location>
        <begin position="90"/>
        <end position="101"/>
    </location>
</feature>
<dbReference type="GO" id="GO:0016020">
    <property type="term" value="C:membrane"/>
    <property type="evidence" value="ECO:0007669"/>
    <property type="project" value="UniProtKB-SubCell"/>
</dbReference>
<feature type="compositionally biased region" description="Basic and acidic residues" evidence="7">
    <location>
        <begin position="1"/>
        <end position="11"/>
    </location>
</feature>
<evidence type="ECO:0000256" key="6">
    <source>
        <dbReference type="ARBA" id="ARBA00023136"/>
    </source>
</evidence>
<feature type="transmembrane region" description="Helical" evidence="8">
    <location>
        <begin position="667"/>
        <end position="686"/>
    </location>
</feature>
<dbReference type="PANTHER" id="PTHR43867:SF2">
    <property type="entry name" value="CELLULOSE SYNTHASE CATALYTIC SUBUNIT A [UDP-FORMING]"/>
    <property type="match status" value="1"/>
</dbReference>
<dbReference type="Proteomes" id="UP000714618">
    <property type="component" value="Unassembled WGS sequence"/>
</dbReference>
<evidence type="ECO:0000259" key="9">
    <source>
        <dbReference type="Pfam" id="PF13632"/>
    </source>
</evidence>
<keyword evidence="2" id="KW-0328">Glycosyltransferase</keyword>
<evidence type="ECO:0000256" key="8">
    <source>
        <dbReference type="SAM" id="Phobius"/>
    </source>
</evidence>
<protein>
    <recommendedName>
        <fullName evidence="9">Glycosyltransferase 2-like domain-containing protein</fullName>
    </recommendedName>
</protein>
<keyword evidence="4 8" id="KW-0812">Transmembrane</keyword>
<feature type="transmembrane region" description="Helical" evidence="8">
    <location>
        <begin position="532"/>
        <end position="552"/>
    </location>
</feature>
<evidence type="ECO:0000313" key="11">
    <source>
        <dbReference type="Proteomes" id="UP000714618"/>
    </source>
</evidence>
<dbReference type="InterPro" id="IPR029044">
    <property type="entry name" value="Nucleotide-diphossugar_trans"/>
</dbReference>
<evidence type="ECO:0000256" key="4">
    <source>
        <dbReference type="ARBA" id="ARBA00022692"/>
    </source>
</evidence>
<feature type="region of interest" description="Disordered" evidence="7">
    <location>
        <begin position="1"/>
        <end position="125"/>
    </location>
</feature>
<reference evidence="10" key="1">
    <citation type="submission" date="2020-06" db="EMBL/GenBank/DDBJ databases">
        <authorList>
            <person name="Onetto C."/>
        </authorList>
    </citation>
    <scope>NUCLEOTIDE SEQUENCE</scope>
</reference>
<feature type="transmembrane region" description="Helical" evidence="8">
    <location>
        <begin position="166"/>
        <end position="185"/>
    </location>
</feature>
<keyword evidence="6 8" id="KW-0472">Membrane</keyword>
<proteinExistence type="predicted"/>
<feature type="transmembrane region" description="Helical" evidence="8">
    <location>
        <begin position="197"/>
        <end position="215"/>
    </location>
</feature>
<dbReference type="PANTHER" id="PTHR43867">
    <property type="entry name" value="CELLULOSE SYNTHASE CATALYTIC SUBUNIT A [UDP-FORMING]"/>
    <property type="match status" value="1"/>
</dbReference>
<gene>
    <name evidence="10" type="ORF">AWRI4233_LOCUS7488</name>
</gene>
<keyword evidence="11" id="KW-1185">Reference proteome</keyword>
<dbReference type="OrthoDB" id="72851at2759"/>
<feature type="compositionally biased region" description="Polar residues" evidence="7">
    <location>
        <begin position="72"/>
        <end position="84"/>
    </location>
</feature>
<comment type="subcellular location">
    <subcellularLocation>
        <location evidence="1">Membrane</location>
        <topology evidence="1">Multi-pass membrane protein</topology>
    </subcellularLocation>
</comment>
<dbReference type="Pfam" id="PF13632">
    <property type="entry name" value="Glyco_trans_2_3"/>
    <property type="match status" value="1"/>
</dbReference>
<comment type="caution">
    <text evidence="10">The sequence shown here is derived from an EMBL/GenBank/DDBJ whole genome shotgun (WGS) entry which is preliminary data.</text>
</comment>
<evidence type="ECO:0000256" key="3">
    <source>
        <dbReference type="ARBA" id="ARBA00022679"/>
    </source>
</evidence>
<evidence type="ECO:0000256" key="7">
    <source>
        <dbReference type="SAM" id="MobiDB-lite"/>
    </source>
</evidence>
<dbReference type="Gene3D" id="3.90.550.10">
    <property type="entry name" value="Spore Coat Polysaccharide Biosynthesis Protein SpsA, Chain A"/>
    <property type="match status" value="1"/>
</dbReference>
<dbReference type="EMBL" id="CAIJEO010000009">
    <property type="protein sequence ID" value="CAD0098664.1"/>
    <property type="molecule type" value="Genomic_DNA"/>
</dbReference>
<feature type="domain" description="Glycosyltransferase 2-like" evidence="9">
    <location>
        <begin position="359"/>
        <end position="546"/>
    </location>
</feature>
<evidence type="ECO:0000256" key="2">
    <source>
        <dbReference type="ARBA" id="ARBA00022676"/>
    </source>
</evidence>
<dbReference type="GO" id="GO:0016757">
    <property type="term" value="F:glycosyltransferase activity"/>
    <property type="evidence" value="ECO:0007669"/>
    <property type="project" value="UniProtKB-KW"/>
</dbReference>
<feature type="transmembrane region" description="Helical" evidence="8">
    <location>
        <begin position="698"/>
        <end position="724"/>
    </location>
</feature>
<dbReference type="CDD" id="cd06421">
    <property type="entry name" value="CESA_CelA_like"/>
    <property type="match status" value="1"/>
</dbReference>
<organism evidence="10 11">
    <name type="scientific">Aureobasidium mustum</name>
    <dbReference type="NCBI Taxonomy" id="2773714"/>
    <lineage>
        <taxon>Eukaryota</taxon>
        <taxon>Fungi</taxon>
        <taxon>Dikarya</taxon>
        <taxon>Ascomycota</taxon>
        <taxon>Pezizomycotina</taxon>
        <taxon>Dothideomycetes</taxon>
        <taxon>Dothideomycetidae</taxon>
        <taxon>Dothideales</taxon>
        <taxon>Saccotheciaceae</taxon>
        <taxon>Aureobasidium</taxon>
    </lineage>
</organism>
<dbReference type="InterPro" id="IPR001173">
    <property type="entry name" value="Glyco_trans_2-like"/>
</dbReference>
<sequence>MAHHGSYDYEHVNPTSPYGTPFDGTPSISRRPSYEFQPSPAASTTRLVGGRPDSQTAGGLQRLRPTLDKNHSTYYNGSSTNLATENDYMIPERESYEDDKSPYNVDEEDASTVTGSTPESKSGFDNRFSTTSSFGREYTDADYVVREIAKHDDIALMKPWKRKLHYMAPLFTIAAMGGYFTYYAFRIYFTVDAQRTNGTVYAMAWFFIAAEFLVARKFNYSKTDFFQFLQKPVPSFFHQMYSMLAFKGRKRPQLRLVGEAVPTVDAFITCCKEDVDVVIDTARAACDVDYPQDRFRVVVLDDGADPELKKAMEDLSYQYPNAYYFARVKVKGQPHHAKAGNLIGGTDFVTKLPGGPGEYIAALDADMIPEKEWLRALLPHCIRDPKTALACPPQLFYNVPDNDMLVQSLDPFVHVMEPIKDSLGVAWCTGSGYVIRRSALESIGGWPTGTLAEDTFTSSKLLGRGFRTAYVHEGLQFGTVPDSYTGHLKQRTRWTLGTLQSAFQQRFCLYGDICRDMTFYQRLSGFVFTVDAFFKIFLIISILAIPIVLVSGGRLVAYSNNDQLRWQVRLAFISFFLMRLQEYVNFLPSGYRLALRDGGSMLWMAPYHAKTVLVSFLLPSWLGGKPMAFTTSGSIKGDIMERDGAHRAHVFRRLKVILWDCSAYQHLLYILFVIAAVTLSTVRAFMDNHTTQDKLIYLLTHALFPPMLWLICCTAFAIPIRYAIHPPTMPDREELLDRDPKTGVAHPKEYWKSQRWGKSHFWHEFEVLFLVAYAIFIFVITFIIKDSQLEE</sequence>
<keyword evidence="3" id="KW-0808">Transferase</keyword>
<dbReference type="InterPro" id="IPR050321">
    <property type="entry name" value="Glycosyltr_2/OpgH_subfam"/>
</dbReference>
<accession>A0A9N8K2Y5</accession>